<sequence length="248" mass="24558">MGSRRPGCAAGLWSGCLVALTLASSVFAIQQPFLPVETAHPLVRRQGCIANFFSCADQGVAFSGVCCQNGQICALDTNNNPACCPGNAVCTGTAPASFVTPSPQTTAVSYVPNVYFSFPYVATYFANPSACSQAVSQCSANFAACTTQLGGQVGGNFGVTIIVPGGSGTTITGNAGVSVPAASATSICSSLSAAACSNLQPSMCTMTGTVAGGFYFGTGNAAARPTPAPGLARYVAAGVVGVAGLGFV</sequence>
<evidence type="ECO:0000256" key="1">
    <source>
        <dbReference type="SAM" id="SignalP"/>
    </source>
</evidence>
<feature type="signal peptide" evidence="1">
    <location>
        <begin position="1"/>
        <end position="23"/>
    </location>
</feature>
<feature type="chain" id="PRO_5041378112" description="GPI-anchored protein" evidence="1">
    <location>
        <begin position="24"/>
        <end position="248"/>
    </location>
</feature>
<proteinExistence type="predicted"/>
<dbReference type="AlphaFoldDB" id="A0AA40BAI4"/>
<organism evidence="2 3">
    <name type="scientific">Lasiosphaeris hirsuta</name>
    <dbReference type="NCBI Taxonomy" id="260670"/>
    <lineage>
        <taxon>Eukaryota</taxon>
        <taxon>Fungi</taxon>
        <taxon>Dikarya</taxon>
        <taxon>Ascomycota</taxon>
        <taxon>Pezizomycotina</taxon>
        <taxon>Sordariomycetes</taxon>
        <taxon>Sordariomycetidae</taxon>
        <taxon>Sordariales</taxon>
        <taxon>Lasiosphaeriaceae</taxon>
        <taxon>Lasiosphaeris</taxon>
    </lineage>
</organism>
<accession>A0AA40BAI4</accession>
<dbReference type="EMBL" id="JAUKUA010000001">
    <property type="protein sequence ID" value="KAK0730586.1"/>
    <property type="molecule type" value="Genomic_DNA"/>
</dbReference>
<dbReference type="PANTHER" id="PTHR39599">
    <property type="entry name" value="GPI-ANCHORED PROTEIN (EUROFUNG)-RELATED-RELATED"/>
    <property type="match status" value="1"/>
</dbReference>
<evidence type="ECO:0000313" key="3">
    <source>
        <dbReference type="Proteomes" id="UP001172102"/>
    </source>
</evidence>
<evidence type="ECO:0000313" key="2">
    <source>
        <dbReference type="EMBL" id="KAK0730586.1"/>
    </source>
</evidence>
<reference evidence="2" key="1">
    <citation type="submission" date="2023-06" db="EMBL/GenBank/DDBJ databases">
        <title>Genome-scale phylogeny and comparative genomics of the fungal order Sordariales.</title>
        <authorList>
            <consortium name="Lawrence Berkeley National Laboratory"/>
            <person name="Hensen N."/>
            <person name="Bonometti L."/>
            <person name="Westerberg I."/>
            <person name="Brannstrom I.O."/>
            <person name="Guillou S."/>
            <person name="Cros-Aarteil S."/>
            <person name="Calhoun S."/>
            <person name="Haridas S."/>
            <person name="Kuo A."/>
            <person name="Mondo S."/>
            <person name="Pangilinan J."/>
            <person name="Riley R."/>
            <person name="Labutti K."/>
            <person name="Andreopoulos B."/>
            <person name="Lipzen A."/>
            <person name="Chen C."/>
            <person name="Yanf M."/>
            <person name="Daum C."/>
            <person name="Ng V."/>
            <person name="Clum A."/>
            <person name="Steindorff A."/>
            <person name="Ohm R."/>
            <person name="Martin F."/>
            <person name="Silar P."/>
            <person name="Natvig D."/>
            <person name="Lalanne C."/>
            <person name="Gautier V."/>
            <person name="Ament-Velasquez S.L."/>
            <person name="Kruys A."/>
            <person name="Hutchinson M.I."/>
            <person name="Powell A.J."/>
            <person name="Barry K."/>
            <person name="Miller A.N."/>
            <person name="Grigoriev I.V."/>
            <person name="Debuchy R."/>
            <person name="Gladieux P."/>
            <person name="Thoren M.H."/>
            <person name="Johannesson H."/>
        </authorList>
    </citation>
    <scope>NUCLEOTIDE SEQUENCE</scope>
    <source>
        <strain evidence="2">SMH4607-1</strain>
    </source>
</reference>
<evidence type="ECO:0008006" key="4">
    <source>
        <dbReference type="Google" id="ProtNLM"/>
    </source>
</evidence>
<dbReference type="PANTHER" id="PTHR39599:SF1">
    <property type="entry name" value="GPI-ANCHORED PROTEIN (EUROFUNG)"/>
    <property type="match status" value="1"/>
</dbReference>
<name>A0AA40BAI4_9PEZI</name>
<keyword evidence="3" id="KW-1185">Reference proteome</keyword>
<gene>
    <name evidence="2" type="ORF">B0H67DRAFT_639070</name>
</gene>
<protein>
    <recommendedName>
        <fullName evidence="4">GPI-anchored protein</fullName>
    </recommendedName>
</protein>
<comment type="caution">
    <text evidence="2">The sequence shown here is derived from an EMBL/GenBank/DDBJ whole genome shotgun (WGS) entry which is preliminary data.</text>
</comment>
<dbReference type="Proteomes" id="UP001172102">
    <property type="component" value="Unassembled WGS sequence"/>
</dbReference>
<keyword evidence="1" id="KW-0732">Signal</keyword>
<dbReference type="PROSITE" id="PS51257">
    <property type="entry name" value="PROKAR_LIPOPROTEIN"/>
    <property type="match status" value="1"/>
</dbReference>